<organism evidence="1 2">
    <name type="scientific">Tupaia chinensis</name>
    <name type="common">Chinese tree shrew</name>
    <name type="synonym">Tupaia belangeri chinensis</name>
    <dbReference type="NCBI Taxonomy" id="246437"/>
    <lineage>
        <taxon>Eukaryota</taxon>
        <taxon>Metazoa</taxon>
        <taxon>Chordata</taxon>
        <taxon>Craniata</taxon>
        <taxon>Vertebrata</taxon>
        <taxon>Euteleostomi</taxon>
        <taxon>Mammalia</taxon>
        <taxon>Eutheria</taxon>
        <taxon>Euarchontoglires</taxon>
        <taxon>Scandentia</taxon>
        <taxon>Tupaiidae</taxon>
        <taxon>Tupaia</taxon>
    </lineage>
</organism>
<dbReference type="AlphaFoldDB" id="L9KSS0"/>
<dbReference type="EMBL" id="KB320672">
    <property type="protein sequence ID" value="ELW65846.1"/>
    <property type="molecule type" value="Genomic_DNA"/>
</dbReference>
<gene>
    <name evidence="1" type="ORF">TREES_T100017712</name>
</gene>
<keyword evidence="2" id="KW-1185">Reference proteome</keyword>
<accession>L9KSS0</accession>
<dbReference type="Proteomes" id="UP000011518">
    <property type="component" value="Unassembled WGS sequence"/>
</dbReference>
<reference evidence="2" key="2">
    <citation type="journal article" date="2013" name="Nat. Commun.">
        <title>Genome of the Chinese tree shrew.</title>
        <authorList>
            <person name="Fan Y."/>
            <person name="Huang Z.Y."/>
            <person name="Cao C.C."/>
            <person name="Chen C.S."/>
            <person name="Chen Y.X."/>
            <person name="Fan D.D."/>
            <person name="He J."/>
            <person name="Hou H.L."/>
            <person name="Hu L."/>
            <person name="Hu X.T."/>
            <person name="Jiang X.T."/>
            <person name="Lai R."/>
            <person name="Lang Y.S."/>
            <person name="Liang B."/>
            <person name="Liao S.G."/>
            <person name="Mu D."/>
            <person name="Ma Y.Y."/>
            <person name="Niu Y.Y."/>
            <person name="Sun X.Q."/>
            <person name="Xia J.Q."/>
            <person name="Xiao J."/>
            <person name="Xiong Z.Q."/>
            <person name="Xu L."/>
            <person name="Yang L."/>
            <person name="Zhang Y."/>
            <person name="Zhao W."/>
            <person name="Zhao X.D."/>
            <person name="Zheng Y.T."/>
            <person name="Zhou J.M."/>
            <person name="Zhu Y.B."/>
            <person name="Zhang G.J."/>
            <person name="Wang J."/>
            <person name="Yao Y.G."/>
        </authorList>
    </citation>
    <scope>NUCLEOTIDE SEQUENCE [LARGE SCALE GENOMIC DNA]</scope>
</reference>
<dbReference type="InParanoid" id="L9KSS0"/>
<evidence type="ECO:0000313" key="1">
    <source>
        <dbReference type="EMBL" id="ELW65846.1"/>
    </source>
</evidence>
<protein>
    <submittedName>
        <fullName evidence="1">Uncharacterized protein</fullName>
    </submittedName>
</protein>
<sequence length="174" mass="19259">MSRIDCHPFLYFWDVKDGPCGTMTLALDYGVLPEQTPSLEFPVIAQPKGSLQKGDEKREVNWELPKQLSTQFPGCCVVSPSKCRLAWHTDDINGTELHDHQDDELMMSIVAELQNMEDVYGYCTADPCPLLVFKANLPAHALVALLTHASDDSQGHACVLPSQLSTRLPACFPS</sequence>
<proteinExistence type="predicted"/>
<evidence type="ECO:0000313" key="2">
    <source>
        <dbReference type="Proteomes" id="UP000011518"/>
    </source>
</evidence>
<name>L9KSS0_TUPCH</name>
<reference evidence="2" key="1">
    <citation type="submission" date="2012-07" db="EMBL/GenBank/DDBJ databases">
        <title>Genome of the Chinese tree shrew, a rising model animal genetically related to primates.</title>
        <authorList>
            <person name="Zhang G."/>
            <person name="Fan Y."/>
            <person name="Yao Y."/>
            <person name="Huang Z."/>
        </authorList>
    </citation>
    <scope>NUCLEOTIDE SEQUENCE [LARGE SCALE GENOMIC DNA]</scope>
</reference>